<name>A0ABD3W5V6_SINWO</name>
<dbReference type="InterPro" id="IPR013766">
    <property type="entry name" value="Thioredoxin_domain"/>
</dbReference>
<dbReference type="Pfam" id="PF00085">
    <property type="entry name" value="Thioredoxin"/>
    <property type="match status" value="1"/>
</dbReference>
<reference evidence="2 3" key="1">
    <citation type="submission" date="2024-11" db="EMBL/GenBank/DDBJ databases">
        <title>Chromosome-level genome assembly of the freshwater bivalve Anodonta woodiana.</title>
        <authorList>
            <person name="Chen X."/>
        </authorList>
    </citation>
    <scope>NUCLEOTIDE SEQUENCE [LARGE SCALE GENOMIC DNA]</scope>
    <source>
        <strain evidence="2">MN2024</strain>
        <tissue evidence="2">Gills</tissue>
    </source>
</reference>
<feature type="domain" description="Thioredoxin" evidence="1">
    <location>
        <begin position="25"/>
        <end position="112"/>
    </location>
</feature>
<evidence type="ECO:0000313" key="3">
    <source>
        <dbReference type="Proteomes" id="UP001634394"/>
    </source>
</evidence>
<dbReference type="AlphaFoldDB" id="A0ABD3W5V6"/>
<gene>
    <name evidence="2" type="ORF">ACJMK2_041972</name>
</gene>
<accession>A0ABD3W5V6</accession>
<protein>
    <recommendedName>
        <fullName evidence="1">Thioredoxin domain-containing protein</fullName>
    </recommendedName>
</protein>
<comment type="caution">
    <text evidence="2">The sequence shown here is derived from an EMBL/GenBank/DDBJ whole genome shotgun (WGS) entry which is preliminary data.</text>
</comment>
<dbReference type="PANTHER" id="PTHR10438">
    <property type="entry name" value="THIOREDOXIN"/>
    <property type="match status" value="1"/>
</dbReference>
<dbReference type="CDD" id="cd02947">
    <property type="entry name" value="TRX_family"/>
    <property type="match status" value="1"/>
</dbReference>
<keyword evidence="3" id="KW-1185">Reference proteome</keyword>
<dbReference type="EMBL" id="JBJQND010000008">
    <property type="protein sequence ID" value="KAL3869269.1"/>
    <property type="molecule type" value="Genomic_DNA"/>
</dbReference>
<dbReference type="Gene3D" id="3.40.30.10">
    <property type="entry name" value="Glutaredoxin"/>
    <property type="match status" value="1"/>
</dbReference>
<evidence type="ECO:0000313" key="2">
    <source>
        <dbReference type="EMBL" id="KAL3869269.1"/>
    </source>
</evidence>
<dbReference type="InterPro" id="IPR050620">
    <property type="entry name" value="Thioredoxin_H-type-like"/>
</dbReference>
<dbReference type="Proteomes" id="UP001634394">
    <property type="component" value="Unassembled WGS sequence"/>
</dbReference>
<sequence length="115" mass="13387">MKNLSVQLKYVSSIIRLFTDLEEDLTNAGSILVVVYFHAEWNRACHTITHVIKELEGDYSDVMFLRADVDEAEDVAGKYEIYEMPTFRFFRYGTLINELTGDNTTQLKHFVDTLR</sequence>
<dbReference type="SUPFAM" id="SSF52833">
    <property type="entry name" value="Thioredoxin-like"/>
    <property type="match status" value="1"/>
</dbReference>
<organism evidence="2 3">
    <name type="scientific">Sinanodonta woodiana</name>
    <name type="common">Chinese pond mussel</name>
    <name type="synonym">Anodonta woodiana</name>
    <dbReference type="NCBI Taxonomy" id="1069815"/>
    <lineage>
        <taxon>Eukaryota</taxon>
        <taxon>Metazoa</taxon>
        <taxon>Spiralia</taxon>
        <taxon>Lophotrochozoa</taxon>
        <taxon>Mollusca</taxon>
        <taxon>Bivalvia</taxon>
        <taxon>Autobranchia</taxon>
        <taxon>Heteroconchia</taxon>
        <taxon>Palaeoheterodonta</taxon>
        <taxon>Unionida</taxon>
        <taxon>Unionoidea</taxon>
        <taxon>Unionidae</taxon>
        <taxon>Unioninae</taxon>
        <taxon>Sinanodonta</taxon>
    </lineage>
</organism>
<dbReference type="InterPro" id="IPR036249">
    <property type="entry name" value="Thioredoxin-like_sf"/>
</dbReference>
<proteinExistence type="predicted"/>
<dbReference type="PANTHER" id="PTHR10438:SF463">
    <property type="entry name" value="THIOREDOXIN"/>
    <property type="match status" value="1"/>
</dbReference>
<evidence type="ECO:0000259" key="1">
    <source>
        <dbReference type="Pfam" id="PF00085"/>
    </source>
</evidence>